<name>D0LER5_GORB4</name>
<dbReference type="STRING" id="526226.Gbro_2549"/>
<dbReference type="RefSeq" id="WP_012834344.1">
    <property type="nucleotide sequence ID" value="NC_013441.1"/>
</dbReference>
<dbReference type="InterPro" id="IPR049574">
    <property type="entry name" value="CrtA-like"/>
</dbReference>
<protein>
    <recommendedName>
        <fullName evidence="3">Spheroidene monooxygenase</fullName>
    </recommendedName>
</protein>
<sequence length="238" mass="25794">MHLAGLVTQVATPVVDLRIWGVRSVTGALGRMAYGGVGLRRLPGLRFGKLMGTGSARTFTPRDADPRHWALLTVWPDIDAADAAGSSRFIRSWSEASHEELTVRLRPLSSRGRWAGREPFGIGAGRNAAHPGPVAVVTRARLRPTRALSFWRAVPPVVAELGGAPGLRLALGIGEAPVGLQGTFSIWDSATALTDFAYRSTAHRQAIRDTVPKHWYAEELFARFAVLELAGRYQGRTP</sequence>
<reference evidence="2" key="1">
    <citation type="submission" date="2009-10" db="EMBL/GenBank/DDBJ databases">
        <title>The complete chromosome of Gordonia bronchialis DSM 43247.</title>
        <authorList>
            <consortium name="US DOE Joint Genome Institute (JGI-PGF)"/>
            <person name="Lucas S."/>
            <person name="Copeland A."/>
            <person name="Lapidus A."/>
            <person name="Glavina del Rio T."/>
            <person name="Dalin E."/>
            <person name="Tice H."/>
            <person name="Bruce D."/>
            <person name="Goodwin L."/>
            <person name="Pitluck S."/>
            <person name="Kyrpides N."/>
            <person name="Mavromatis K."/>
            <person name="Ivanova N."/>
            <person name="Ovchinnikova G."/>
            <person name="Saunders E."/>
            <person name="Brettin T."/>
            <person name="Detter J.C."/>
            <person name="Han C."/>
            <person name="Larimer F."/>
            <person name="Land M."/>
            <person name="Hauser L."/>
            <person name="Markowitz V."/>
            <person name="Cheng J.-F."/>
            <person name="Hugenholtz P."/>
            <person name="Woyke T."/>
            <person name="Wu D."/>
            <person name="Jando M."/>
            <person name="Schneider S."/>
            <person name="Goeker M."/>
            <person name="Klenk H.-P."/>
            <person name="Eisen J.A."/>
        </authorList>
    </citation>
    <scope>NUCLEOTIDE SEQUENCE [LARGE SCALE GENOMIC DNA]</scope>
    <source>
        <strain evidence="2">ATCC 25592 / DSM 43247 / BCRC 13721 / JCM 3198 / KCTC 3076 / NBRC 16047 / NCTC 10667</strain>
    </source>
</reference>
<dbReference type="Proteomes" id="UP000001219">
    <property type="component" value="Chromosome"/>
</dbReference>
<dbReference type="CDD" id="cd21650">
    <property type="entry name" value="CrtA-like"/>
    <property type="match status" value="1"/>
</dbReference>
<dbReference type="HOGENOM" id="CLU_064051_0_0_11"/>
<dbReference type="EMBL" id="CP001802">
    <property type="protein sequence ID" value="ACY21789.1"/>
    <property type="molecule type" value="Genomic_DNA"/>
</dbReference>
<gene>
    <name evidence="1" type="ordered locus">Gbro_2549</name>
</gene>
<evidence type="ECO:0000313" key="1">
    <source>
        <dbReference type="EMBL" id="ACY21789.1"/>
    </source>
</evidence>
<dbReference type="KEGG" id="gbr:Gbro_2549"/>
<dbReference type="eggNOG" id="ENOG5030G1W">
    <property type="taxonomic scope" value="Bacteria"/>
</dbReference>
<accession>D0LER5</accession>
<proteinExistence type="predicted"/>
<keyword evidence="2" id="KW-1185">Reference proteome</keyword>
<dbReference type="AlphaFoldDB" id="D0LER5"/>
<organism evidence="1 2">
    <name type="scientific">Gordonia bronchialis (strain ATCC 25592 / DSM 43247 / BCRC 13721 / JCM 3198 / KCTC 3076 / NBRC 16047 / NCTC 10667)</name>
    <name type="common">Rhodococcus bronchialis</name>
    <dbReference type="NCBI Taxonomy" id="526226"/>
    <lineage>
        <taxon>Bacteria</taxon>
        <taxon>Bacillati</taxon>
        <taxon>Actinomycetota</taxon>
        <taxon>Actinomycetes</taxon>
        <taxon>Mycobacteriales</taxon>
        <taxon>Gordoniaceae</taxon>
        <taxon>Gordonia</taxon>
    </lineage>
</organism>
<evidence type="ECO:0000313" key="2">
    <source>
        <dbReference type="Proteomes" id="UP000001219"/>
    </source>
</evidence>
<reference evidence="1 2" key="2">
    <citation type="journal article" date="2010" name="Stand. Genomic Sci.">
        <title>Complete genome sequence of Gordonia bronchialis type strain (3410).</title>
        <authorList>
            <person name="Ivanova N."/>
            <person name="Sikorski J."/>
            <person name="Jando M."/>
            <person name="Lapidus A."/>
            <person name="Nolan M."/>
            <person name="Lucas S."/>
            <person name="Del Rio T.G."/>
            <person name="Tice H."/>
            <person name="Copeland A."/>
            <person name="Cheng J.F."/>
            <person name="Chen F."/>
            <person name="Bruce D."/>
            <person name="Goodwin L."/>
            <person name="Pitluck S."/>
            <person name="Mavromatis K."/>
            <person name="Ovchinnikova G."/>
            <person name="Pati A."/>
            <person name="Chen A."/>
            <person name="Palaniappan K."/>
            <person name="Land M."/>
            <person name="Hauser L."/>
            <person name="Chang Y.J."/>
            <person name="Jeffries C.D."/>
            <person name="Chain P."/>
            <person name="Saunders E."/>
            <person name="Han C."/>
            <person name="Detter J.C."/>
            <person name="Brettin T."/>
            <person name="Rohde M."/>
            <person name="Goker M."/>
            <person name="Bristow J."/>
            <person name="Eisen J.A."/>
            <person name="Markowitz V."/>
            <person name="Hugenholtz P."/>
            <person name="Klenk H.P."/>
            <person name="Kyrpides N.C."/>
        </authorList>
    </citation>
    <scope>NUCLEOTIDE SEQUENCE [LARGE SCALE GENOMIC DNA]</scope>
    <source>
        <strain evidence="2">ATCC 25592 / DSM 43247 / BCRC 13721 / JCM 3198 / KCTC 3076 / NBRC 16047 / NCTC 10667</strain>
    </source>
</reference>
<evidence type="ECO:0008006" key="3">
    <source>
        <dbReference type="Google" id="ProtNLM"/>
    </source>
</evidence>